<evidence type="ECO:0000256" key="8">
    <source>
        <dbReference type="ARBA" id="ARBA00022723"/>
    </source>
</evidence>
<sequence>MYPANITRAETASRAELITTGAYRLVIDLSGRDADGRPLADPEATFTTTSEITFESKAGVTYVDVIADRITNATLDGEPLNTANFNGTRLPIELRDGAHVLSIAAVHRYSRSGQGLHRFVDPADGRTYLYTQFEPADARRVFANFEQPDLKATFTISVIAPTQWLVASNSTGPTTTALDDTFSRWDFPATKVLPTYLTAVVAGDYHRVEGTIRTAAGPVPAALICRASLADHLDVDRIMATTQGGFEVFEEAFGTPFPFDSYDQAFVPEYNAGAMENAGLVTFRDDLIFRSRATAAQYDNRDNTILHELAHMWFGDLVTMRWWDDLWLKESFAEWASHYAQSRIGEDPRHAWASFCNARKTWAYRADQLPSTHPIAADMVDLEAVELNFDGITYAKGASALRQLVAFVGQDAFLAGARAYFDEHAWGNTELPDLLRALTEASGRDLSGWAAQWLETSGVNTLRPEFEVTDDTLTSFAVAQSAAADHPTLRAHRLAIGCYRVTDDRLERVFRVETDIAGGRTPVPELIGQPVPDLILLNDDDLTFAKVRLDDRSVRTMVDHIDKVDDELTRALLWGAAWDMCRDAELPVADYLAMVLAGVAGETDQTAVSRVLGQAQVATGLFLSPEHLAAYQSELTAGLALLVRDAEPGSDHQLAFARALARAVDSEAGAVLLQGWLEGQEVPDGLSMDADLRWHLVTQLARIGAIDDAGIAAELKRDNTISGSEWAAAARAALPTPEAKEAAWQRATAEPGIPNETHRQICVYFAQPGQEDVLAPYADRYFRLVEEIASGQGVWKDHGVHLAQTAMRFLFPTEVADATFVGRLDEWLTATTLPESTRRIIGECRDDALRALRVREANGPLPAVSE</sequence>
<feature type="domain" description="Aminopeptidase N-like N-terminal" evidence="16">
    <location>
        <begin position="94"/>
        <end position="197"/>
    </location>
</feature>
<proteinExistence type="inferred from homology"/>
<gene>
    <name evidence="17" type="primary">pepN</name>
    <name evidence="17" type="ORF">AADG42_06740</name>
</gene>
<dbReference type="SUPFAM" id="SSF63737">
    <property type="entry name" value="Leukotriene A4 hydrolase N-terminal domain"/>
    <property type="match status" value="1"/>
</dbReference>
<evidence type="ECO:0000256" key="11">
    <source>
        <dbReference type="ARBA" id="ARBA00023049"/>
    </source>
</evidence>
<dbReference type="PRINTS" id="PR00756">
    <property type="entry name" value="ALADIPTASE"/>
</dbReference>
<accession>A0ABZ3FQC7</accession>
<dbReference type="EC" id="3.4.11.2" evidence="4"/>
<organism evidence="17 18">
    <name type="scientific">Ammonicoccus fulvus</name>
    <dbReference type="NCBI Taxonomy" id="3138240"/>
    <lineage>
        <taxon>Bacteria</taxon>
        <taxon>Bacillati</taxon>
        <taxon>Actinomycetota</taxon>
        <taxon>Actinomycetes</taxon>
        <taxon>Propionibacteriales</taxon>
        <taxon>Propionibacteriaceae</taxon>
        <taxon>Ammonicoccus</taxon>
    </lineage>
</organism>
<dbReference type="CDD" id="cd09602">
    <property type="entry name" value="M1_APN"/>
    <property type="match status" value="1"/>
</dbReference>
<dbReference type="PANTHER" id="PTHR11533:SF174">
    <property type="entry name" value="PUROMYCIN-SENSITIVE AMINOPEPTIDASE-RELATED"/>
    <property type="match status" value="1"/>
</dbReference>
<evidence type="ECO:0000256" key="1">
    <source>
        <dbReference type="ARBA" id="ARBA00000098"/>
    </source>
</evidence>
<reference evidence="17 18" key="1">
    <citation type="submission" date="2024-04" db="EMBL/GenBank/DDBJ databases">
        <title>Isolation of an actinomycete strain from pig manure.</title>
        <authorList>
            <person name="Gong T."/>
            <person name="Yu Z."/>
            <person name="An M."/>
            <person name="Wei C."/>
            <person name="Yang W."/>
            <person name="Liu L."/>
        </authorList>
    </citation>
    <scope>NUCLEOTIDE SEQUENCE [LARGE SCALE GENOMIC DNA]</scope>
    <source>
        <strain evidence="17 18">ZF39</strain>
    </source>
</reference>
<evidence type="ECO:0000259" key="16">
    <source>
        <dbReference type="Pfam" id="PF17900"/>
    </source>
</evidence>
<evidence type="ECO:0000256" key="3">
    <source>
        <dbReference type="ARBA" id="ARBA00010136"/>
    </source>
</evidence>
<evidence type="ECO:0000313" key="18">
    <source>
        <dbReference type="Proteomes" id="UP001442841"/>
    </source>
</evidence>
<dbReference type="InterPro" id="IPR027268">
    <property type="entry name" value="Peptidase_M4/M1_CTD_sf"/>
</dbReference>
<dbReference type="InterPro" id="IPR050344">
    <property type="entry name" value="Peptidase_M1_aminopeptidases"/>
</dbReference>
<keyword evidence="6 17" id="KW-0031">Aminopeptidase</keyword>
<evidence type="ECO:0000256" key="12">
    <source>
        <dbReference type="ARBA" id="ARBA00029811"/>
    </source>
</evidence>
<dbReference type="Pfam" id="PF01433">
    <property type="entry name" value="Peptidase_M1"/>
    <property type="match status" value="1"/>
</dbReference>
<protein>
    <recommendedName>
        <fullName evidence="5">Aminopeptidase N</fullName>
        <ecNumber evidence="4">3.4.11.2</ecNumber>
    </recommendedName>
    <alternativeName>
        <fullName evidence="12">Alanine aminopeptidase</fullName>
    </alternativeName>
    <alternativeName>
        <fullName evidence="13">Lysyl aminopeptidase</fullName>
    </alternativeName>
</protein>
<evidence type="ECO:0000256" key="7">
    <source>
        <dbReference type="ARBA" id="ARBA00022670"/>
    </source>
</evidence>
<evidence type="ECO:0000256" key="10">
    <source>
        <dbReference type="ARBA" id="ARBA00022833"/>
    </source>
</evidence>
<dbReference type="SUPFAM" id="SSF55486">
    <property type="entry name" value="Metalloproteases ('zincins'), catalytic domain"/>
    <property type="match status" value="1"/>
</dbReference>
<dbReference type="Proteomes" id="UP001442841">
    <property type="component" value="Chromosome"/>
</dbReference>
<keyword evidence="18" id="KW-1185">Reference proteome</keyword>
<keyword evidence="10" id="KW-0862">Zinc</keyword>
<dbReference type="InterPro" id="IPR024571">
    <property type="entry name" value="ERAP1-like_C_dom"/>
</dbReference>
<keyword evidence="11" id="KW-0482">Metalloprotease</keyword>
<dbReference type="NCBIfam" id="TIGR02412">
    <property type="entry name" value="pepN_strep_liv"/>
    <property type="match status" value="1"/>
</dbReference>
<keyword evidence="8" id="KW-0479">Metal-binding</keyword>
<dbReference type="InterPro" id="IPR012778">
    <property type="entry name" value="Pept_M1_aminopeptidase"/>
</dbReference>
<feature type="domain" description="ERAP1-like C-terminal" evidence="15">
    <location>
        <begin position="534"/>
        <end position="848"/>
    </location>
</feature>
<comment type="cofactor">
    <cofactor evidence="2">
        <name>Zn(2+)</name>
        <dbReference type="ChEBI" id="CHEBI:29105"/>
    </cofactor>
</comment>
<evidence type="ECO:0000256" key="2">
    <source>
        <dbReference type="ARBA" id="ARBA00001947"/>
    </source>
</evidence>
<evidence type="ECO:0000256" key="4">
    <source>
        <dbReference type="ARBA" id="ARBA00012564"/>
    </source>
</evidence>
<name>A0ABZ3FQC7_9ACTN</name>
<comment type="catalytic activity">
    <reaction evidence="1">
        <text>Release of an N-terminal amino acid, Xaa-|-Yaa- from a peptide, amide or arylamide. Xaa is preferably Ala, but may be most amino acids including Pro (slow action). When a terminal hydrophobic residue is followed by a prolyl residue, the two may be released as an intact Xaa-Pro dipeptide.</text>
        <dbReference type="EC" id="3.4.11.2"/>
    </reaction>
</comment>
<keyword evidence="7" id="KW-0645">Protease</keyword>
<dbReference type="GO" id="GO:0016285">
    <property type="term" value="F:alanyl aminopeptidase activity"/>
    <property type="evidence" value="ECO:0007669"/>
    <property type="project" value="UniProtKB-EC"/>
</dbReference>
<evidence type="ECO:0000256" key="5">
    <source>
        <dbReference type="ARBA" id="ARBA00015611"/>
    </source>
</evidence>
<evidence type="ECO:0000259" key="14">
    <source>
        <dbReference type="Pfam" id="PF01433"/>
    </source>
</evidence>
<dbReference type="Pfam" id="PF17900">
    <property type="entry name" value="Peptidase_M1_N"/>
    <property type="match status" value="1"/>
</dbReference>
<dbReference type="InterPro" id="IPR045357">
    <property type="entry name" value="Aminopeptidase_N-like_N"/>
</dbReference>
<evidence type="ECO:0000259" key="15">
    <source>
        <dbReference type="Pfam" id="PF11838"/>
    </source>
</evidence>
<dbReference type="EMBL" id="CP154795">
    <property type="protein sequence ID" value="XAN07008.1"/>
    <property type="molecule type" value="Genomic_DNA"/>
</dbReference>
<dbReference type="Pfam" id="PF11838">
    <property type="entry name" value="ERAP1_C"/>
    <property type="match status" value="1"/>
</dbReference>
<evidence type="ECO:0000256" key="9">
    <source>
        <dbReference type="ARBA" id="ARBA00022801"/>
    </source>
</evidence>
<evidence type="ECO:0000313" key="17">
    <source>
        <dbReference type="EMBL" id="XAN07008.1"/>
    </source>
</evidence>
<dbReference type="PANTHER" id="PTHR11533">
    <property type="entry name" value="PROTEASE M1 ZINC METALLOPROTEASE"/>
    <property type="match status" value="1"/>
</dbReference>
<dbReference type="InterPro" id="IPR001930">
    <property type="entry name" value="Peptidase_M1"/>
</dbReference>
<keyword evidence="9 17" id="KW-0378">Hydrolase</keyword>
<dbReference type="InterPro" id="IPR014782">
    <property type="entry name" value="Peptidase_M1_dom"/>
</dbReference>
<evidence type="ECO:0000256" key="13">
    <source>
        <dbReference type="ARBA" id="ARBA00031533"/>
    </source>
</evidence>
<dbReference type="Gene3D" id="1.10.390.10">
    <property type="entry name" value="Neutral Protease Domain 2"/>
    <property type="match status" value="1"/>
</dbReference>
<dbReference type="InterPro" id="IPR042097">
    <property type="entry name" value="Aminopeptidase_N-like_N_sf"/>
</dbReference>
<dbReference type="Gene3D" id="2.60.40.1730">
    <property type="entry name" value="tricorn interacting facor f3 domain"/>
    <property type="match status" value="1"/>
</dbReference>
<comment type="similarity">
    <text evidence="3">Belongs to the peptidase M1 family.</text>
</comment>
<feature type="domain" description="Peptidase M1 membrane alanine aminopeptidase" evidence="14">
    <location>
        <begin position="241"/>
        <end position="453"/>
    </location>
</feature>
<evidence type="ECO:0000256" key="6">
    <source>
        <dbReference type="ARBA" id="ARBA00022438"/>
    </source>
</evidence>